<organism evidence="1 2">
    <name type="scientific">Pseudomonas fluorescens</name>
    <dbReference type="NCBI Taxonomy" id="294"/>
    <lineage>
        <taxon>Bacteria</taxon>
        <taxon>Pseudomonadati</taxon>
        <taxon>Pseudomonadota</taxon>
        <taxon>Gammaproteobacteria</taxon>
        <taxon>Pseudomonadales</taxon>
        <taxon>Pseudomonadaceae</taxon>
        <taxon>Pseudomonas</taxon>
    </lineage>
</organism>
<dbReference type="EMBL" id="PVUH01000013">
    <property type="protein sequence ID" value="PRW90063.1"/>
    <property type="molecule type" value="Genomic_DNA"/>
</dbReference>
<protein>
    <submittedName>
        <fullName evidence="1">Uncharacterized protein</fullName>
    </submittedName>
</protein>
<comment type="caution">
    <text evidence="1">The sequence shown here is derived from an EMBL/GenBank/DDBJ whole genome shotgun (WGS) entry which is preliminary data.</text>
</comment>
<proteinExistence type="predicted"/>
<name>A0A2T0I407_PSEFL</name>
<sequence length="387" mass="41505">MGATYVVTYVSAYGEEGPPSPASNIINRWDGAGDQLPGKVNVQLPPSPNGPYNIVTKRLYRSESGGEFLYLADFPVAQSSWVDDVNSDELGIACPSLTWDMPDPAMVGLVEMPNGIFAGFFDNTLCFCEPYHPHAWPVDYQISFPDKIVGIGVTTAGLVVATTGRPRLVTGTTPAAMSAADPDADRVCVSRGSVVDMGEYVVYASTEGLVAVSGGEPQLITDGVLTPEQWQALNPASIHACRYEGRYLAFYDGGCFALAPGEGIEFIDAQAANSYYDIAASTLYLIQGSTIAKWRGGPPMTYRWRSKVFEFPPGSANFSCGKVVAAAFPVRFRVIADGIIALDAEIGSNQMFRLPPGFAEAREWQLEASGSTEVFSIQIANTPSELT</sequence>
<evidence type="ECO:0000313" key="1">
    <source>
        <dbReference type="EMBL" id="PRW90063.1"/>
    </source>
</evidence>
<accession>A0A2T0I407</accession>
<gene>
    <name evidence="1" type="ORF">C7A10_19355</name>
</gene>
<reference evidence="1 2" key="1">
    <citation type="submission" date="2018-03" db="EMBL/GenBank/DDBJ databases">
        <title>Blue discolouration in mozzarella cheese caused by Pseudomonas fluorescens.</title>
        <authorList>
            <person name="Chiesa F."/>
            <person name="Dalmasso A."/>
            <person name="Lomonaco S."/>
        </authorList>
    </citation>
    <scope>NUCLEOTIDE SEQUENCE [LARGE SCALE GENOMIC DNA]</scope>
    <source>
        <strain evidence="1 2">11293</strain>
    </source>
</reference>
<dbReference type="AlphaFoldDB" id="A0A2T0I407"/>
<evidence type="ECO:0000313" key="2">
    <source>
        <dbReference type="Proteomes" id="UP000239731"/>
    </source>
</evidence>
<dbReference type="Proteomes" id="UP000239731">
    <property type="component" value="Unassembled WGS sequence"/>
</dbReference>